<dbReference type="GO" id="GO:0000155">
    <property type="term" value="F:phosphorelay sensor kinase activity"/>
    <property type="evidence" value="ECO:0007669"/>
    <property type="project" value="InterPro"/>
</dbReference>
<feature type="signal peptide" evidence="6">
    <location>
        <begin position="1"/>
        <end position="37"/>
    </location>
</feature>
<dbReference type="Proteomes" id="UP000009881">
    <property type="component" value="Unassembled WGS sequence"/>
</dbReference>
<feature type="transmembrane region" description="Helical" evidence="5">
    <location>
        <begin position="39"/>
        <end position="59"/>
    </location>
</feature>
<sequence length="984" mass="103901">MAAPRGVPGLDLRARGLLAPALILAAACAAASTSAVAGLAWPAVAGPAVAAVGAVWALVRRARAAERALTTAAAEVGAARARVEQSADLQAHMLDAVESVSEGFVLFGQDGRLILCNERYRRAYPVLADILEPGITFDALLREAARRGARGTDDEGPLETWVERRLRRHLDSREPADVRLSDGRWYRISEHATGSGGVVKVLMDISELKRHEQDLAESTALLQTTLESITQGIAVFDDARRCVTWNTVFPRLTAADPDALQGRALSDILGAEPLVPLDAAAEACEITAGERRLEVLVTPMPTGGSVATVTDVTEHRRHEAVLTELATGISRRRGGDGTGDFFPDLADSLARALDVDGALIAALEADRLVPVAAVRNGRPVEVAPRPLAETAFRGLFRQATGAGGGEPLPEEMPARLADCAMARDLEAGGTLVRVIRGGSGRPMGLVAAVHGSPIEPRAGGRALLDIFAARAAAELDRQRALAALRDSEARYRHLVERAPYGILMTRGDRVRFANAAARAVLCDDSPLGQSLADLLGDEPPPPVEEGAGAGVEAMVERTLRGGGRAERHLLVGRYPLAQEGGDATLVVLADITDRRSAELALQQAQKLDAVGQLAGGIAHEFNNMLTAIGGFARMAQRQVAETARVESCLAEVVKASDRAAALTAQLLDFSRQRGAEQAVVIDVVDTVRELKSFLRPVLGETVDLSIVPRVDAARVEVDPARFTQAVVNLAINGRDAIAEAGGGDGRLDIAIDVVDASRDGGLRDRLPSLRGERFAVVEVTDTGTGLDAETATRIFEPFFTTKPQGKGTGLGLAMVYALATHAGGAVEVEGRPGQGARFRLYLPAVETPAETAVSGGAVSVVDLWGTALLAEDEAPVRDYLRLVLEEHGMEVVSCADGEEALDVWRSEGEGIDVLVSDMVMPGLGGLDLVRAMREDNPHLKVVLVSGYAAEAEHRLADLGEGVTFLAKPVDPDRLLTAVRAALDA</sequence>
<feature type="domain" description="Histidine kinase" evidence="7">
    <location>
        <begin position="616"/>
        <end position="846"/>
    </location>
</feature>
<keyword evidence="6" id="KW-0732">Signal</keyword>
<comment type="catalytic activity">
    <reaction evidence="1">
        <text>ATP + protein L-histidine = ADP + protein N-phospho-L-histidine.</text>
        <dbReference type="EC" id="2.7.13.3"/>
    </reaction>
</comment>
<dbReference type="SUPFAM" id="SSF55785">
    <property type="entry name" value="PYP-like sensor domain (PAS domain)"/>
    <property type="match status" value="2"/>
</dbReference>
<keyword evidence="5" id="KW-1133">Transmembrane helix</keyword>
<evidence type="ECO:0000256" key="3">
    <source>
        <dbReference type="ARBA" id="ARBA00022553"/>
    </source>
</evidence>
<dbReference type="InterPro" id="IPR000014">
    <property type="entry name" value="PAS"/>
</dbReference>
<dbReference type="SUPFAM" id="SSF47384">
    <property type="entry name" value="Homodimeric domain of signal transducing histidine kinase"/>
    <property type="match status" value="1"/>
</dbReference>
<dbReference type="SMART" id="SM00388">
    <property type="entry name" value="HisKA"/>
    <property type="match status" value="1"/>
</dbReference>
<dbReference type="Pfam" id="PF13188">
    <property type="entry name" value="PAS_8"/>
    <property type="match status" value="1"/>
</dbReference>
<accession>K9GX30</accession>
<dbReference type="InterPro" id="IPR003594">
    <property type="entry name" value="HATPase_dom"/>
</dbReference>
<dbReference type="PRINTS" id="PR00344">
    <property type="entry name" value="BCTRLSENSOR"/>
</dbReference>
<keyword evidence="5" id="KW-0812">Transmembrane</keyword>
<dbReference type="EC" id="2.7.13.3" evidence="2"/>
<evidence type="ECO:0000256" key="5">
    <source>
        <dbReference type="SAM" id="Phobius"/>
    </source>
</evidence>
<dbReference type="InterPro" id="IPR036890">
    <property type="entry name" value="HATPase_C_sf"/>
</dbReference>
<evidence type="ECO:0000256" key="2">
    <source>
        <dbReference type="ARBA" id="ARBA00012438"/>
    </source>
</evidence>
<evidence type="ECO:0000256" key="6">
    <source>
        <dbReference type="SAM" id="SignalP"/>
    </source>
</evidence>
<dbReference type="PROSITE" id="PS50110">
    <property type="entry name" value="RESPONSE_REGULATORY"/>
    <property type="match status" value="1"/>
</dbReference>
<keyword evidence="10" id="KW-1185">Reference proteome</keyword>
<dbReference type="SUPFAM" id="SSF55781">
    <property type="entry name" value="GAF domain-like"/>
    <property type="match status" value="1"/>
</dbReference>
<dbReference type="SUPFAM" id="SSF52172">
    <property type="entry name" value="CheY-like"/>
    <property type="match status" value="1"/>
</dbReference>
<dbReference type="SMART" id="SM00387">
    <property type="entry name" value="HATPase_c"/>
    <property type="match status" value="1"/>
</dbReference>
<dbReference type="PATRIC" id="fig|1238182.3.peg.2152"/>
<dbReference type="InterPro" id="IPR011006">
    <property type="entry name" value="CheY-like_superfamily"/>
</dbReference>
<evidence type="ECO:0000313" key="10">
    <source>
        <dbReference type="Proteomes" id="UP000009881"/>
    </source>
</evidence>
<keyword evidence="5" id="KW-0472">Membrane</keyword>
<reference evidence="9 10" key="1">
    <citation type="journal article" date="2013" name="Genome Announc.">
        <title>Draft Genome Sequence of an Alphaproteobacterium, Caenispirillum salinarum AK4(T), Isolated from a Solar Saltern.</title>
        <authorList>
            <person name="Khatri I."/>
            <person name="Singh A."/>
            <person name="Korpole S."/>
            <person name="Pinnaka A.K."/>
            <person name="Subramanian S."/>
        </authorList>
    </citation>
    <scope>NUCLEOTIDE SEQUENCE [LARGE SCALE GENOMIC DNA]</scope>
    <source>
        <strain evidence="9 10">AK4</strain>
    </source>
</reference>
<gene>
    <name evidence="9" type="ORF">C882_4489</name>
</gene>
<feature type="chain" id="PRO_5003929797" description="histidine kinase" evidence="6">
    <location>
        <begin position="38"/>
        <end position="984"/>
    </location>
</feature>
<dbReference type="PANTHER" id="PTHR43065">
    <property type="entry name" value="SENSOR HISTIDINE KINASE"/>
    <property type="match status" value="1"/>
</dbReference>
<feature type="modified residue" description="4-aspartylphosphate" evidence="4">
    <location>
        <position position="917"/>
    </location>
</feature>
<dbReference type="SMART" id="SM00448">
    <property type="entry name" value="REC"/>
    <property type="match status" value="1"/>
</dbReference>
<dbReference type="InterPro" id="IPR003661">
    <property type="entry name" value="HisK_dim/P_dom"/>
</dbReference>
<dbReference type="CDD" id="cd00082">
    <property type="entry name" value="HisKA"/>
    <property type="match status" value="1"/>
</dbReference>
<evidence type="ECO:0000259" key="7">
    <source>
        <dbReference type="PROSITE" id="PS50109"/>
    </source>
</evidence>
<evidence type="ECO:0000313" key="9">
    <source>
        <dbReference type="EMBL" id="EKV30530.1"/>
    </source>
</evidence>
<protein>
    <recommendedName>
        <fullName evidence="2">histidine kinase</fullName>
        <ecNumber evidence="2">2.7.13.3</ecNumber>
    </recommendedName>
</protein>
<dbReference type="SMART" id="SM00091">
    <property type="entry name" value="PAS"/>
    <property type="match status" value="3"/>
</dbReference>
<organism evidence="9 10">
    <name type="scientific">Caenispirillum salinarum AK4</name>
    <dbReference type="NCBI Taxonomy" id="1238182"/>
    <lineage>
        <taxon>Bacteria</taxon>
        <taxon>Pseudomonadati</taxon>
        <taxon>Pseudomonadota</taxon>
        <taxon>Alphaproteobacteria</taxon>
        <taxon>Rhodospirillales</taxon>
        <taxon>Novispirillaceae</taxon>
        <taxon>Caenispirillum</taxon>
    </lineage>
</organism>
<dbReference type="PANTHER" id="PTHR43065:SF42">
    <property type="entry name" value="TWO-COMPONENT SENSOR PPRA"/>
    <property type="match status" value="1"/>
</dbReference>
<dbReference type="Gene3D" id="3.30.565.10">
    <property type="entry name" value="Histidine kinase-like ATPase, C-terminal domain"/>
    <property type="match status" value="1"/>
</dbReference>
<dbReference type="EMBL" id="ANHY01000008">
    <property type="protein sequence ID" value="EKV30530.1"/>
    <property type="molecule type" value="Genomic_DNA"/>
</dbReference>
<evidence type="ECO:0000256" key="1">
    <source>
        <dbReference type="ARBA" id="ARBA00000085"/>
    </source>
</evidence>
<name>K9GX30_9PROT</name>
<dbReference type="AlphaFoldDB" id="K9GX30"/>
<dbReference type="Pfam" id="PF02518">
    <property type="entry name" value="HATPase_c"/>
    <property type="match status" value="1"/>
</dbReference>
<dbReference type="SUPFAM" id="SSF55874">
    <property type="entry name" value="ATPase domain of HSP90 chaperone/DNA topoisomerase II/histidine kinase"/>
    <property type="match status" value="1"/>
</dbReference>
<dbReference type="PROSITE" id="PS50109">
    <property type="entry name" value="HIS_KIN"/>
    <property type="match status" value="1"/>
</dbReference>
<dbReference type="Gene3D" id="1.10.287.130">
    <property type="match status" value="1"/>
</dbReference>
<dbReference type="InterPro" id="IPR001789">
    <property type="entry name" value="Sig_transdc_resp-reg_receiver"/>
</dbReference>
<dbReference type="Pfam" id="PF00072">
    <property type="entry name" value="Response_reg"/>
    <property type="match status" value="1"/>
</dbReference>
<dbReference type="InterPro" id="IPR035965">
    <property type="entry name" value="PAS-like_dom_sf"/>
</dbReference>
<dbReference type="Pfam" id="PF00512">
    <property type="entry name" value="HisKA"/>
    <property type="match status" value="1"/>
</dbReference>
<dbReference type="InterPro" id="IPR004358">
    <property type="entry name" value="Sig_transdc_His_kin-like_C"/>
</dbReference>
<dbReference type="eggNOG" id="COG4191">
    <property type="taxonomic scope" value="Bacteria"/>
</dbReference>
<dbReference type="Gene3D" id="3.40.50.2300">
    <property type="match status" value="1"/>
</dbReference>
<dbReference type="STRING" id="1238182.C882_4489"/>
<feature type="domain" description="Response regulatory" evidence="8">
    <location>
        <begin position="866"/>
        <end position="982"/>
    </location>
</feature>
<dbReference type="Pfam" id="PF12860">
    <property type="entry name" value="PAS_7"/>
    <property type="match status" value="1"/>
</dbReference>
<comment type="caution">
    <text evidence="9">The sequence shown here is derived from an EMBL/GenBank/DDBJ whole genome shotgun (WGS) entry which is preliminary data.</text>
</comment>
<keyword evidence="3 4" id="KW-0597">Phosphoprotein</keyword>
<dbReference type="PROSITE" id="PS51257">
    <property type="entry name" value="PROKAR_LIPOPROTEIN"/>
    <property type="match status" value="1"/>
</dbReference>
<dbReference type="InterPro" id="IPR036097">
    <property type="entry name" value="HisK_dim/P_sf"/>
</dbReference>
<dbReference type="Gene3D" id="3.30.450.20">
    <property type="entry name" value="PAS domain"/>
    <property type="match status" value="3"/>
</dbReference>
<proteinExistence type="predicted"/>
<evidence type="ECO:0000259" key="8">
    <source>
        <dbReference type="PROSITE" id="PS50110"/>
    </source>
</evidence>
<evidence type="ECO:0000256" key="4">
    <source>
        <dbReference type="PROSITE-ProRule" id="PRU00169"/>
    </source>
</evidence>
<dbReference type="InterPro" id="IPR005467">
    <property type="entry name" value="His_kinase_dom"/>
</dbReference>